<accession>A0ABR5JA06</accession>
<dbReference type="RefSeq" id="WP_048832260.1">
    <property type="nucleotide sequence ID" value="NZ_JBIRHZ010000004.1"/>
</dbReference>
<keyword evidence="2 4" id="KW-0238">DNA-binding</keyword>
<dbReference type="SUPFAM" id="SSF46689">
    <property type="entry name" value="Homeodomain-like"/>
    <property type="match status" value="1"/>
</dbReference>
<keyword evidence="7" id="KW-1185">Reference proteome</keyword>
<evidence type="ECO:0000256" key="4">
    <source>
        <dbReference type="PROSITE-ProRule" id="PRU00335"/>
    </source>
</evidence>
<comment type="caution">
    <text evidence="6">The sequence shown here is derived from an EMBL/GenBank/DDBJ whole genome shotgun (WGS) entry which is preliminary data.</text>
</comment>
<dbReference type="EMBL" id="LGUT01000841">
    <property type="protein sequence ID" value="KOG90219.1"/>
    <property type="molecule type" value="Genomic_DNA"/>
</dbReference>
<dbReference type="InterPro" id="IPR050109">
    <property type="entry name" value="HTH-type_TetR-like_transc_reg"/>
</dbReference>
<gene>
    <name evidence="6" type="ORF">ADK38_09940</name>
</gene>
<dbReference type="InterPro" id="IPR009057">
    <property type="entry name" value="Homeodomain-like_sf"/>
</dbReference>
<evidence type="ECO:0000256" key="3">
    <source>
        <dbReference type="ARBA" id="ARBA00023163"/>
    </source>
</evidence>
<dbReference type="InterPro" id="IPR023772">
    <property type="entry name" value="DNA-bd_HTH_TetR-type_CS"/>
</dbReference>
<dbReference type="Gene3D" id="1.10.357.10">
    <property type="entry name" value="Tetracycline Repressor, domain 2"/>
    <property type="match status" value="1"/>
</dbReference>
<evidence type="ECO:0000313" key="7">
    <source>
        <dbReference type="Proteomes" id="UP000037020"/>
    </source>
</evidence>
<name>A0ABR5JA06_9ACTN</name>
<sequence length="216" mass="24173">MNQPTGTQPTGRRERKKAQTRKALADAALRLFSERGYDHVTVAEVAEAADVSVTTLFKHFPSKESLVLDLDADQERILVSAVRDRPAGQTVLAALRSHLLTAGPLNEANWPEYSRFRTLIRSTPVLGEYFRRMWERHEESLARTISEAAGDTEPDITSRALARFALQSVLLASDDPDQYRALTTVFELLERGWGTYDARTVQSAEPEESTRPTESA</sequence>
<dbReference type="PANTHER" id="PTHR30055">
    <property type="entry name" value="HTH-TYPE TRANSCRIPTIONAL REGULATOR RUTR"/>
    <property type="match status" value="1"/>
</dbReference>
<dbReference type="PROSITE" id="PS50977">
    <property type="entry name" value="HTH_TETR_2"/>
    <property type="match status" value="1"/>
</dbReference>
<dbReference type="PRINTS" id="PR00455">
    <property type="entry name" value="HTHTETR"/>
</dbReference>
<reference evidence="6 7" key="1">
    <citation type="submission" date="2015-07" db="EMBL/GenBank/DDBJ databases">
        <authorList>
            <person name="Ju K.-S."/>
            <person name="Doroghazi J.R."/>
            <person name="Metcalf W.W."/>
        </authorList>
    </citation>
    <scope>NUCLEOTIDE SEQUENCE [LARGE SCALE GENOMIC DNA]</scope>
    <source>
        <strain evidence="6 7">NRRL B-3589</strain>
    </source>
</reference>
<dbReference type="Pfam" id="PF00440">
    <property type="entry name" value="TetR_N"/>
    <property type="match status" value="1"/>
</dbReference>
<organism evidence="6 7">
    <name type="scientific">Streptomyces varsoviensis</name>
    <dbReference type="NCBI Taxonomy" id="67373"/>
    <lineage>
        <taxon>Bacteria</taxon>
        <taxon>Bacillati</taxon>
        <taxon>Actinomycetota</taxon>
        <taxon>Actinomycetes</taxon>
        <taxon>Kitasatosporales</taxon>
        <taxon>Streptomycetaceae</taxon>
        <taxon>Streptomyces</taxon>
    </lineage>
</organism>
<dbReference type="PROSITE" id="PS01081">
    <property type="entry name" value="HTH_TETR_1"/>
    <property type="match status" value="1"/>
</dbReference>
<evidence type="ECO:0000256" key="1">
    <source>
        <dbReference type="ARBA" id="ARBA00023015"/>
    </source>
</evidence>
<dbReference type="InterPro" id="IPR001647">
    <property type="entry name" value="HTH_TetR"/>
</dbReference>
<proteinExistence type="predicted"/>
<evidence type="ECO:0000259" key="5">
    <source>
        <dbReference type="PROSITE" id="PS50977"/>
    </source>
</evidence>
<protein>
    <recommendedName>
        <fullName evidence="5">HTH tetR-type domain-containing protein</fullName>
    </recommendedName>
</protein>
<dbReference type="Gene3D" id="1.10.10.60">
    <property type="entry name" value="Homeodomain-like"/>
    <property type="match status" value="1"/>
</dbReference>
<feature type="DNA-binding region" description="H-T-H motif" evidence="4">
    <location>
        <begin position="41"/>
        <end position="60"/>
    </location>
</feature>
<evidence type="ECO:0000256" key="2">
    <source>
        <dbReference type="ARBA" id="ARBA00023125"/>
    </source>
</evidence>
<dbReference type="PANTHER" id="PTHR30055:SF234">
    <property type="entry name" value="HTH-TYPE TRANSCRIPTIONAL REGULATOR BETI"/>
    <property type="match status" value="1"/>
</dbReference>
<feature type="domain" description="HTH tetR-type" evidence="5">
    <location>
        <begin position="18"/>
        <end position="78"/>
    </location>
</feature>
<dbReference type="Proteomes" id="UP000037020">
    <property type="component" value="Unassembled WGS sequence"/>
</dbReference>
<keyword evidence="3" id="KW-0804">Transcription</keyword>
<keyword evidence="1" id="KW-0805">Transcription regulation</keyword>
<evidence type="ECO:0000313" key="6">
    <source>
        <dbReference type="EMBL" id="KOG90219.1"/>
    </source>
</evidence>